<evidence type="ECO:0000259" key="1">
    <source>
        <dbReference type="Pfam" id="PF01609"/>
    </source>
</evidence>
<dbReference type="InterPro" id="IPR012337">
    <property type="entry name" value="RNaseH-like_sf"/>
</dbReference>
<dbReference type="Gene3D" id="3.90.350.10">
    <property type="entry name" value="Transposase Inhibitor Protein From Tn5, Chain A, domain 1"/>
    <property type="match status" value="1"/>
</dbReference>
<organism evidence="2 3">
    <name type="scientific">Deinococcus aerolatus</name>
    <dbReference type="NCBI Taxonomy" id="522487"/>
    <lineage>
        <taxon>Bacteria</taxon>
        <taxon>Thermotogati</taxon>
        <taxon>Deinococcota</taxon>
        <taxon>Deinococci</taxon>
        <taxon>Deinococcales</taxon>
        <taxon>Deinococcaceae</taxon>
        <taxon>Deinococcus</taxon>
    </lineage>
</organism>
<proteinExistence type="predicted"/>
<comment type="caution">
    <text evidence="2">The sequence shown here is derived from an EMBL/GenBank/DDBJ whole genome shotgun (WGS) entry which is preliminary data.</text>
</comment>
<accession>A0ABQ2GDV3</accession>
<dbReference type="Pfam" id="PF01609">
    <property type="entry name" value="DDE_Tnp_1"/>
    <property type="match status" value="1"/>
</dbReference>
<gene>
    <name evidence="2" type="ORF">GCM10010840_27770</name>
</gene>
<dbReference type="InterPro" id="IPR002559">
    <property type="entry name" value="Transposase_11"/>
</dbReference>
<reference evidence="3" key="1">
    <citation type="journal article" date="2019" name="Int. J. Syst. Evol. Microbiol.">
        <title>The Global Catalogue of Microorganisms (GCM) 10K type strain sequencing project: providing services to taxonomists for standard genome sequencing and annotation.</title>
        <authorList>
            <consortium name="The Broad Institute Genomics Platform"/>
            <consortium name="The Broad Institute Genome Sequencing Center for Infectious Disease"/>
            <person name="Wu L."/>
            <person name="Ma J."/>
        </authorList>
    </citation>
    <scope>NUCLEOTIDE SEQUENCE [LARGE SCALE GENOMIC DNA]</scope>
    <source>
        <strain evidence="3">JCM 15442</strain>
    </source>
</reference>
<feature type="domain" description="Transposase IS4-like" evidence="1">
    <location>
        <begin position="43"/>
        <end position="309"/>
    </location>
</feature>
<evidence type="ECO:0000313" key="3">
    <source>
        <dbReference type="Proteomes" id="UP000639973"/>
    </source>
</evidence>
<protein>
    <recommendedName>
        <fullName evidence="1">Transposase IS4-like domain-containing protein</fullName>
    </recommendedName>
</protein>
<keyword evidence="3" id="KW-1185">Reference proteome</keyword>
<dbReference type="Proteomes" id="UP000639973">
    <property type="component" value="Unassembled WGS sequence"/>
</dbReference>
<name>A0ABQ2GDV3_9DEIO</name>
<dbReference type="SUPFAM" id="SSF53098">
    <property type="entry name" value="Ribonuclease H-like"/>
    <property type="match status" value="1"/>
</dbReference>
<dbReference type="EMBL" id="BMOL01000014">
    <property type="protein sequence ID" value="GGL88157.1"/>
    <property type="molecule type" value="Genomic_DNA"/>
</dbReference>
<sequence>MILHGERRLRRLIHHQHQRSHLRADTLTDCLQVQGAQSFSGEDEVIVILDGSDLRKPHSQKLEYLDTVRDLGGHPVAGYHTLNALGMTPDGRHRLVYHTTYSTQAPGFLSEKSIVLQALSQIVRNLRAASVGRIIFVLDRGFDDQNILRRLRRLQVDFVVRVQHTTRRTRLTPTATEQPLQAAAQLAPISHRFEMSRPIVRNGRIKWRPTRTELRAREVWLDSGKLRMNVVHLSFPGRPTGEEHGWTLLTSLTVSPGVEAGQVIRLYLRRWSIEDVFAWTKTALGWEDVRVLDFEALRTLVALAWLAAAYVFELSDNLDEPTVLLLAHLGGYVPHKNRPPGKKVLLLGVQRLAAAFLAHRMAHDRDRYASPDTVLDRLFGKT</sequence>
<evidence type="ECO:0000313" key="2">
    <source>
        <dbReference type="EMBL" id="GGL88157.1"/>
    </source>
</evidence>
<dbReference type="RefSeq" id="WP_188972973.1">
    <property type="nucleotide sequence ID" value="NZ_BMOL01000014.1"/>
</dbReference>